<gene>
    <name evidence="1" type="ORF">NCTC10696_00159</name>
</gene>
<dbReference type="AlphaFoldDB" id="A0AAX3I0N8"/>
<evidence type="ECO:0000313" key="1">
    <source>
        <dbReference type="EMBL" id="VTQ87086.1"/>
    </source>
</evidence>
<dbReference type="Proteomes" id="UP000306562">
    <property type="component" value="Chromosome"/>
</dbReference>
<dbReference type="GeneID" id="61828036"/>
<reference evidence="1 2" key="1">
    <citation type="submission" date="2019-05" db="EMBL/GenBank/DDBJ databases">
        <authorList>
            <consortium name="Pathogen Informatics"/>
        </authorList>
    </citation>
    <scope>NUCLEOTIDE SEQUENCE [LARGE SCALE GENOMIC DNA]</scope>
    <source>
        <strain evidence="1 2">NCTC10696</strain>
    </source>
</reference>
<organism evidence="1 2">
    <name type="scientific">Pseudomonas synxantha</name>
    <dbReference type="NCBI Taxonomy" id="47883"/>
    <lineage>
        <taxon>Bacteria</taxon>
        <taxon>Pseudomonadati</taxon>
        <taxon>Pseudomonadota</taxon>
        <taxon>Gammaproteobacteria</taxon>
        <taxon>Pseudomonadales</taxon>
        <taxon>Pseudomonadaceae</taxon>
        <taxon>Pseudomonas</taxon>
    </lineage>
</organism>
<sequence>MNFTTAYSPVTTAFVSMSAKDRDAFYKWFMLNKPYCLDELIHTVWQTPGYEGWSADFSPESLGLLGEWLFFIITTKRHSLREHHVEKNFLSGVDKVEADLLSDQEKSLAVMVGMYYGDVAVRNNPELSWVQLKGSKKEADYGQPVISGPGLLPTNPVRISNAFACGIADGSRSGSRLRETYEYWMTLVKRYNA</sequence>
<proteinExistence type="predicted"/>
<dbReference type="RefSeq" id="WP_124355982.1">
    <property type="nucleotide sequence ID" value="NZ_CBCSGQ010000035.1"/>
</dbReference>
<protein>
    <submittedName>
        <fullName evidence="1">Uncharacterized protein</fullName>
    </submittedName>
</protein>
<name>A0AAX3I0N8_9PSED</name>
<evidence type="ECO:0000313" key="2">
    <source>
        <dbReference type="Proteomes" id="UP000306562"/>
    </source>
</evidence>
<accession>A0AAX3I0N8</accession>
<dbReference type="EMBL" id="LR590482">
    <property type="protein sequence ID" value="VTQ87086.1"/>
    <property type="molecule type" value="Genomic_DNA"/>
</dbReference>